<dbReference type="InterPro" id="IPR011009">
    <property type="entry name" value="Kinase-like_dom_sf"/>
</dbReference>
<evidence type="ECO:0000313" key="2">
    <source>
        <dbReference type="EMBL" id="CAH2055900.1"/>
    </source>
</evidence>
<feature type="domain" description="CHK kinase-like" evidence="1">
    <location>
        <begin position="133"/>
        <end position="325"/>
    </location>
</feature>
<accession>A0ABN8II20</accession>
<sequence length="425" mass="49039">MSTYEYVGDTENISQRHLQFVSEVLEKHGYTGKQVAVTSMGKVGDNYGSYAKRFSAEFENGKVFKMVAKIAPPNHYLGVPKQQNDLFTNEMVVYNEILPKFRQLQESAGVPEEDRLQYPHCYGTLSETQNEIILLEDLDSKGYVMLDKRQPLSDSSIKAVLHSLANFHSMSYVLKNREPQTYDRLSATMVNAFTNPETASQSQMMFQAAWNDMKAVFDNERHTHAINDTLQHLVEVGMHIQTADRGSKYSVIQHGDLWTNNIMFQMQGDQPVACIMIDYQLSKESLPAADIHNLIFNCTDYKTRSKHYYEWIDYYHSELDRCLNNFGLKVSYVYPRDKFDADLKRYGKPYLGMAFMMLNVLLRPTQEALQMSVFESSDMTKMVEGFGMQNLMEQTLDEIKKRVDGLVDSCFEYGYLTEVPKARFK</sequence>
<feature type="non-terminal residue" evidence="2">
    <location>
        <position position="1"/>
    </location>
</feature>
<dbReference type="InterPro" id="IPR015897">
    <property type="entry name" value="CHK_kinase-like"/>
</dbReference>
<gene>
    <name evidence="2" type="ORF">IPOD504_LOCUS9192</name>
</gene>
<keyword evidence="3" id="KW-1185">Reference proteome</keyword>
<dbReference type="EMBL" id="OW152834">
    <property type="protein sequence ID" value="CAH2055900.1"/>
    <property type="molecule type" value="Genomic_DNA"/>
</dbReference>
<dbReference type="Proteomes" id="UP000837857">
    <property type="component" value="Chromosome 22"/>
</dbReference>
<dbReference type="InterPro" id="IPR004119">
    <property type="entry name" value="EcKL"/>
</dbReference>
<dbReference type="SMART" id="SM00587">
    <property type="entry name" value="CHK"/>
    <property type="match status" value="1"/>
</dbReference>
<organism evidence="2 3">
    <name type="scientific">Iphiclides podalirius</name>
    <name type="common">scarce swallowtail</name>
    <dbReference type="NCBI Taxonomy" id="110791"/>
    <lineage>
        <taxon>Eukaryota</taxon>
        <taxon>Metazoa</taxon>
        <taxon>Ecdysozoa</taxon>
        <taxon>Arthropoda</taxon>
        <taxon>Hexapoda</taxon>
        <taxon>Insecta</taxon>
        <taxon>Pterygota</taxon>
        <taxon>Neoptera</taxon>
        <taxon>Endopterygota</taxon>
        <taxon>Lepidoptera</taxon>
        <taxon>Glossata</taxon>
        <taxon>Ditrysia</taxon>
        <taxon>Papilionoidea</taxon>
        <taxon>Papilionidae</taxon>
        <taxon>Papilioninae</taxon>
        <taxon>Iphiclides</taxon>
    </lineage>
</organism>
<dbReference type="PANTHER" id="PTHR11012">
    <property type="entry name" value="PROTEIN KINASE-LIKE DOMAIN-CONTAINING"/>
    <property type="match status" value="1"/>
</dbReference>
<dbReference type="Gene3D" id="3.90.1200.10">
    <property type="match status" value="1"/>
</dbReference>
<name>A0ABN8II20_9NEOP</name>
<protein>
    <recommendedName>
        <fullName evidence="1">CHK kinase-like domain-containing protein</fullName>
    </recommendedName>
</protein>
<proteinExistence type="predicted"/>
<evidence type="ECO:0000313" key="3">
    <source>
        <dbReference type="Proteomes" id="UP000837857"/>
    </source>
</evidence>
<dbReference type="SUPFAM" id="SSF56112">
    <property type="entry name" value="Protein kinase-like (PK-like)"/>
    <property type="match status" value="1"/>
</dbReference>
<dbReference type="Pfam" id="PF02958">
    <property type="entry name" value="EcKL"/>
    <property type="match status" value="1"/>
</dbReference>
<reference evidence="2" key="1">
    <citation type="submission" date="2022-03" db="EMBL/GenBank/DDBJ databases">
        <authorList>
            <person name="Martin H S."/>
        </authorList>
    </citation>
    <scope>NUCLEOTIDE SEQUENCE</scope>
</reference>
<dbReference type="PANTHER" id="PTHR11012:SF30">
    <property type="entry name" value="PROTEIN KINASE-LIKE DOMAIN-CONTAINING"/>
    <property type="match status" value="1"/>
</dbReference>
<evidence type="ECO:0000259" key="1">
    <source>
        <dbReference type="SMART" id="SM00587"/>
    </source>
</evidence>